<evidence type="ECO:0000259" key="2">
    <source>
        <dbReference type="PROSITE" id="PS50897"/>
    </source>
</evidence>
<dbReference type="SMART" id="SM00667">
    <property type="entry name" value="LisH"/>
    <property type="match status" value="1"/>
</dbReference>
<protein>
    <recommendedName>
        <fullName evidence="2">CTLH domain-containing protein</fullName>
    </recommendedName>
</protein>
<dbReference type="SMART" id="SM00757">
    <property type="entry name" value="CRA"/>
    <property type="match status" value="1"/>
</dbReference>
<reference evidence="3" key="1">
    <citation type="submission" date="2020-05" db="EMBL/GenBank/DDBJ databases">
        <title>Mycena genomes resolve the evolution of fungal bioluminescence.</title>
        <authorList>
            <person name="Tsai I.J."/>
        </authorList>
    </citation>
    <scope>NUCLEOTIDE SEQUENCE</scope>
    <source>
        <strain evidence="3">CCC161011</strain>
    </source>
</reference>
<evidence type="ECO:0000313" key="3">
    <source>
        <dbReference type="EMBL" id="KAF7347903.1"/>
    </source>
</evidence>
<dbReference type="PANTHER" id="PTHR12864">
    <property type="entry name" value="RAN BINDING PROTEIN 9-RELATED"/>
    <property type="match status" value="1"/>
</dbReference>
<feature type="region of interest" description="Disordered" evidence="1">
    <location>
        <begin position="1"/>
        <end position="67"/>
    </location>
</feature>
<dbReference type="InterPro" id="IPR006594">
    <property type="entry name" value="LisH"/>
</dbReference>
<accession>A0A8H6XUQ0</accession>
<proteinExistence type="predicted"/>
<gene>
    <name evidence="3" type="ORF">MVEN_01548200</name>
</gene>
<dbReference type="Pfam" id="PF10607">
    <property type="entry name" value="CTLH"/>
    <property type="match status" value="1"/>
</dbReference>
<dbReference type="Pfam" id="PF08513">
    <property type="entry name" value="LisH"/>
    <property type="match status" value="1"/>
</dbReference>
<feature type="region of interest" description="Disordered" evidence="1">
    <location>
        <begin position="226"/>
        <end position="247"/>
    </location>
</feature>
<keyword evidence="4" id="KW-1185">Reference proteome</keyword>
<feature type="compositionally biased region" description="Low complexity" evidence="1">
    <location>
        <begin position="432"/>
        <end position="444"/>
    </location>
</feature>
<sequence>MPPLKRQKLDEPEPRDDDDEQVQNASDDDSDGSGGFSGSDFSSDDDEHIEGLKPQKSRQTRKRKIRAAAPSAFGATLQSLLNTDAPSTLPLSLKPSVGRKRNDEKLELRAKKVLQVERKEKEDKGRITDVIGGWGGESERALRKVAQRGVVKLFNVIQQSQASASVAAEETKAARGSGKPTLPAPVIADAKTKKGKKKDNVLGRAKEAAVEKDEFFDMIRSGGIVSKASHPHASSSAPSRSQQQSKISIRTEEWDRRLHEVQVTKHDLNRLIMDYLVIEGYKSAAEEFCSEANLTPPVDFDSIESRMDIRDALQRGDVEDAIARVNDLNPEILDTNPQLYFHLQQQKLIEFIRHGRIAEALQFAQEELAPRGEESPEFLSELERTMALLAFDSAPSAPSGIAELLSPAQRMKTAGGGECSDTGESEPGEGGEASAAAEADALGGDDARGKSGLPEGGKWSVA</sequence>
<dbReference type="InterPro" id="IPR006595">
    <property type="entry name" value="CTLH_C"/>
</dbReference>
<dbReference type="InterPro" id="IPR013144">
    <property type="entry name" value="CRA_dom"/>
</dbReference>
<dbReference type="OrthoDB" id="2415936at2759"/>
<feature type="compositionally biased region" description="Acidic residues" evidence="1">
    <location>
        <begin position="13"/>
        <end position="31"/>
    </location>
</feature>
<dbReference type="PROSITE" id="PS50896">
    <property type="entry name" value="LISH"/>
    <property type="match status" value="1"/>
</dbReference>
<organism evidence="3 4">
    <name type="scientific">Mycena venus</name>
    <dbReference type="NCBI Taxonomy" id="2733690"/>
    <lineage>
        <taxon>Eukaryota</taxon>
        <taxon>Fungi</taxon>
        <taxon>Dikarya</taxon>
        <taxon>Basidiomycota</taxon>
        <taxon>Agaricomycotina</taxon>
        <taxon>Agaricomycetes</taxon>
        <taxon>Agaricomycetidae</taxon>
        <taxon>Agaricales</taxon>
        <taxon>Marasmiineae</taxon>
        <taxon>Mycenaceae</taxon>
        <taxon>Mycena</taxon>
    </lineage>
</organism>
<dbReference type="InterPro" id="IPR050618">
    <property type="entry name" value="Ubq-SigPath_Reg"/>
</dbReference>
<dbReference type="Proteomes" id="UP000620124">
    <property type="component" value="Unassembled WGS sequence"/>
</dbReference>
<dbReference type="Pfam" id="PF07890">
    <property type="entry name" value="Rrp15p"/>
    <property type="match status" value="1"/>
</dbReference>
<evidence type="ECO:0000313" key="4">
    <source>
        <dbReference type="Proteomes" id="UP000620124"/>
    </source>
</evidence>
<dbReference type="PROSITE" id="PS50897">
    <property type="entry name" value="CTLH"/>
    <property type="match status" value="1"/>
</dbReference>
<feature type="region of interest" description="Disordered" evidence="1">
    <location>
        <begin position="410"/>
        <end position="462"/>
    </location>
</feature>
<dbReference type="AlphaFoldDB" id="A0A8H6XUQ0"/>
<dbReference type="InterPro" id="IPR024964">
    <property type="entry name" value="CTLH/CRA"/>
</dbReference>
<evidence type="ECO:0000256" key="1">
    <source>
        <dbReference type="SAM" id="MobiDB-lite"/>
    </source>
</evidence>
<feature type="compositionally biased region" description="Basic residues" evidence="1">
    <location>
        <begin position="55"/>
        <end position="66"/>
    </location>
</feature>
<comment type="caution">
    <text evidence="3">The sequence shown here is derived from an EMBL/GenBank/DDBJ whole genome shotgun (WGS) entry which is preliminary data.</text>
</comment>
<dbReference type="SMART" id="SM00668">
    <property type="entry name" value="CTLH"/>
    <property type="match status" value="1"/>
</dbReference>
<feature type="domain" description="CTLH" evidence="2">
    <location>
        <begin position="302"/>
        <end position="359"/>
    </location>
</feature>
<dbReference type="InterPro" id="IPR012459">
    <property type="entry name" value="Rrp15"/>
</dbReference>
<dbReference type="GO" id="GO:0006364">
    <property type="term" value="P:rRNA processing"/>
    <property type="evidence" value="ECO:0007669"/>
    <property type="project" value="InterPro"/>
</dbReference>
<name>A0A8H6XUQ0_9AGAR</name>
<dbReference type="EMBL" id="JACAZI010000012">
    <property type="protein sequence ID" value="KAF7347903.1"/>
    <property type="molecule type" value="Genomic_DNA"/>
</dbReference>